<proteinExistence type="predicted"/>
<gene>
    <name evidence="1" type="ORF">ACFL2Z_05175</name>
</gene>
<comment type="caution">
    <text evidence="1">The sequence shown here is derived from an EMBL/GenBank/DDBJ whole genome shotgun (WGS) entry which is preliminary data.</text>
</comment>
<evidence type="ECO:0000313" key="2">
    <source>
        <dbReference type="Proteomes" id="UP001594288"/>
    </source>
</evidence>
<evidence type="ECO:0000313" key="1">
    <source>
        <dbReference type="EMBL" id="MFC1800277.1"/>
    </source>
</evidence>
<dbReference type="SUPFAM" id="SSF53613">
    <property type="entry name" value="Ribokinase-like"/>
    <property type="match status" value="1"/>
</dbReference>
<sequence>MISAFTLSLSAGATMAEAAQLANHAAGIVIREVGTASAGPEELIESFLNDGQGDL</sequence>
<dbReference type="Proteomes" id="UP001594288">
    <property type="component" value="Unassembled WGS sequence"/>
</dbReference>
<dbReference type="EMBL" id="JBHPEI010000104">
    <property type="protein sequence ID" value="MFC1800277.1"/>
    <property type="molecule type" value="Genomic_DNA"/>
</dbReference>
<name>A0ABV6YQR9_UNCEI</name>
<organism evidence="1 2">
    <name type="scientific">Eiseniibacteriota bacterium</name>
    <dbReference type="NCBI Taxonomy" id="2212470"/>
    <lineage>
        <taxon>Bacteria</taxon>
        <taxon>Candidatus Eiseniibacteriota</taxon>
    </lineage>
</organism>
<protein>
    <submittedName>
        <fullName evidence="1">Uncharacterized protein</fullName>
    </submittedName>
</protein>
<dbReference type="InterPro" id="IPR029056">
    <property type="entry name" value="Ribokinase-like"/>
</dbReference>
<reference evidence="1 2" key="1">
    <citation type="submission" date="2024-09" db="EMBL/GenBank/DDBJ databases">
        <authorList>
            <person name="D'Angelo T."/>
        </authorList>
    </citation>
    <scope>NUCLEOTIDE SEQUENCE [LARGE SCALE GENOMIC DNA]</scope>
    <source>
        <strain evidence="1">SAG AM-311-F02</strain>
    </source>
</reference>
<accession>A0ABV6YQR9</accession>
<dbReference type="Gene3D" id="3.40.1190.20">
    <property type="match status" value="1"/>
</dbReference>
<keyword evidence="2" id="KW-1185">Reference proteome</keyword>